<dbReference type="Proteomes" id="UP000002964">
    <property type="component" value="Unassembled WGS sequence"/>
</dbReference>
<evidence type="ECO:0000313" key="9">
    <source>
        <dbReference type="Proteomes" id="UP000002964"/>
    </source>
</evidence>
<gene>
    <name evidence="4" type="primary">rlpA</name>
    <name evidence="8" type="ORF">Thi970DRAFT_03324</name>
</gene>
<dbReference type="GO" id="GO:0009279">
    <property type="term" value="C:cell outer membrane"/>
    <property type="evidence" value="ECO:0007669"/>
    <property type="project" value="TreeGrafter"/>
</dbReference>
<dbReference type="NCBIfam" id="TIGR00413">
    <property type="entry name" value="rlpA"/>
    <property type="match status" value="1"/>
</dbReference>
<keyword evidence="2 4" id="KW-0456">Lyase</keyword>
<dbReference type="PANTHER" id="PTHR34183:SF1">
    <property type="entry name" value="ENDOLYTIC PEPTIDOGLYCAN TRANSGLYCOSYLASE RLPA"/>
    <property type="match status" value="1"/>
</dbReference>
<evidence type="ECO:0000259" key="7">
    <source>
        <dbReference type="PROSITE" id="PS51724"/>
    </source>
</evidence>
<dbReference type="eggNOG" id="COG0797">
    <property type="taxonomic scope" value="Bacteria"/>
</dbReference>
<dbReference type="Pfam" id="PF03330">
    <property type="entry name" value="DPBB_1"/>
    <property type="match status" value="1"/>
</dbReference>
<dbReference type="GO" id="GO:0000270">
    <property type="term" value="P:peptidoglycan metabolic process"/>
    <property type="evidence" value="ECO:0007669"/>
    <property type="project" value="UniProtKB-UniRule"/>
</dbReference>
<dbReference type="Pfam" id="PF05036">
    <property type="entry name" value="SPOR"/>
    <property type="match status" value="1"/>
</dbReference>
<dbReference type="InterPro" id="IPR036680">
    <property type="entry name" value="SPOR-like_sf"/>
</dbReference>
<dbReference type="HAMAP" id="MF_02071">
    <property type="entry name" value="RlpA"/>
    <property type="match status" value="1"/>
</dbReference>
<dbReference type="GO" id="GO:0005886">
    <property type="term" value="C:plasma membrane"/>
    <property type="evidence" value="ECO:0007669"/>
    <property type="project" value="UniProtKB-SubCell"/>
</dbReference>
<feature type="region of interest" description="Disordered" evidence="6">
    <location>
        <begin position="32"/>
        <end position="54"/>
    </location>
</feature>
<keyword evidence="1" id="KW-0732">Signal</keyword>
<dbReference type="InterPro" id="IPR009009">
    <property type="entry name" value="RlpA-like_DPBB"/>
</dbReference>
<evidence type="ECO:0000256" key="6">
    <source>
        <dbReference type="SAM" id="MobiDB-lite"/>
    </source>
</evidence>
<evidence type="ECO:0000256" key="2">
    <source>
        <dbReference type="ARBA" id="ARBA00023239"/>
    </source>
</evidence>
<dbReference type="InterPro" id="IPR007730">
    <property type="entry name" value="SPOR-like_dom"/>
</dbReference>
<proteinExistence type="inferred from homology"/>
<dbReference type="EMBL" id="JH603170">
    <property type="protein sequence ID" value="EIC19730.1"/>
    <property type="molecule type" value="Genomic_DNA"/>
</dbReference>
<reference evidence="8 9" key="2">
    <citation type="submission" date="2011-11" db="EMBL/GenBank/DDBJ databases">
        <authorList>
            <consortium name="US DOE Joint Genome Institute"/>
            <person name="Lucas S."/>
            <person name="Han J."/>
            <person name="Lapidus A."/>
            <person name="Cheng J.-F."/>
            <person name="Goodwin L."/>
            <person name="Pitluck S."/>
            <person name="Peters L."/>
            <person name="Ovchinnikova G."/>
            <person name="Zhang X."/>
            <person name="Detter J.C."/>
            <person name="Han C."/>
            <person name="Tapia R."/>
            <person name="Land M."/>
            <person name="Hauser L."/>
            <person name="Kyrpides N."/>
            <person name="Ivanova N."/>
            <person name="Pagani I."/>
            <person name="Vogl K."/>
            <person name="Liu Z."/>
            <person name="Overmann J."/>
            <person name="Frigaard N.-U."/>
            <person name="Bryant D."/>
            <person name="Woyke T."/>
        </authorList>
    </citation>
    <scope>NUCLEOTIDE SEQUENCE [LARGE SCALE GENOMIC DNA]</scope>
    <source>
        <strain evidence="8 9">970</strain>
    </source>
</reference>
<dbReference type="PROSITE" id="PS51724">
    <property type="entry name" value="SPOR"/>
    <property type="match status" value="1"/>
</dbReference>
<dbReference type="Gene3D" id="2.40.40.10">
    <property type="entry name" value="RlpA-like domain"/>
    <property type="match status" value="1"/>
</dbReference>
<dbReference type="STRING" id="631362.Thi970DRAFT_03324"/>
<feature type="domain" description="SPOR" evidence="7">
    <location>
        <begin position="203"/>
        <end position="283"/>
    </location>
</feature>
<dbReference type="AlphaFoldDB" id="H8Z6U5"/>
<evidence type="ECO:0000256" key="5">
    <source>
        <dbReference type="RuleBase" id="RU003495"/>
    </source>
</evidence>
<dbReference type="OrthoDB" id="9779128at2"/>
<dbReference type="RefSeq" id="WP_009150133.1">
    <property type="nucleotide sequence ID" value="NZ_CP121471.1"/>
</dbReference>
<keyword evidence="3 4" id="KW-0961">Cell wall biogenesis/degradation</keyword>
<accession>H8Z6U5</accession>
<evidence type="ECO:0000313" key="8">
    <source>
        <dbReference type="EMBL" id="EIC19730.1"/>
    </source>
</evidence>
<dbReference type="InterPro" id="IPR034718">
    <property type="entry name" value="RlpA"/>
</dbReference>
<dbReference type="FunFam" id="2.40.40.10:FF:000003">
    <property type="entry name" value="Endolytic peptidoglycan transglycosylase RlpA"/>
    <property type="match status" value="1"/>
</dbReference>
<organism evidence="8 9">
    <name type="scientific">Thiorhodovibrio frisius</name>
    <dbReference type="NCBI Taxonomy" id="631362"/>
    <lineage>
        <taxon>Bacteria</taxon>
        <taxon>Pseudomonadati</taxon>
        <taxon>Pseudomonadota</taxon>
        <taxon>Gammaproteobacteria</taxon>
        <taxon>Chromatiales</taxon>
        <taxon>Chromatiaceae</taxon>
        <taxon>Thiorhodovibrio</taxon>
    </lineage>
</organism>
<dbReference type="InterPro" id="IPR012997">
    <property type="entry name" value="RplA"/>
</dbReference>
<keyword evidence="9" id="KW-1185">Reference proteome</keyword>
<dbReference type="SUPFAM" id="SSF50685">
    <property type="entry name" value="Barwin-like endoglucanases"/>
    <property type="match status" value="1"/>
</dbReference>
<dbReference type="GO" id="GO:0008932">
    <property type="term" value="F:lytic endotransglycosylase activity"/>
    <property type="evidence" value="ECO:0007669"/>
    <property type="project" value="UniProtKB-UniRule"/>
</dbReference>
<keyword evidence="4" id="KW-0472">Membrane</keyword>
<dbReference type="PANTHER" id="PTHR34183">
    <property type="entry name" value="ENDOLYTIC PEPTIDOGLYCAN TRANSGLYCOSYLASE RLPA"/>
    <property type="match status" value="1"/>
</dbReference>
<comment type="function">
    <text evidence="4">Lytic transglycosylase with a strong preference for naked glycan strands that lack stem peptides.</text>
</comment>
<dbReference type="PROSITE" id="PS51257">
    <property type="entry name" value="PROKAR_LIPOPROTEIN"/>
    <property type="match status" value="1"/>
</dbReference>
<dbReference type="Gene3D" id="3.30.70.1070">
    <property type="entry name" value="Sporulation related repeat"/>
    <property type="match status" value="1"/>
</dbReference>
<dbReference type="GO" id="GO:0071555">
    <property type="term" value="P:cell wall organization"/>
    <property type="evidence" value="ECO:0007669"/>
    <property type="project" value="UniProtKB-KW"/>
</dbReference>
<evidence type="ECO:0000256" key="3">
    <source>
        <dbReference type="ARBA" id="ARBA00023316"/>
    </source>
</evidence>
<dbReference type="HOGENOM" id="CLU_042923_3_4_6"/>
<protein>
    <recommendedName>
        <fullName evidence="4">Endolytic peptidoglycan transglycosylase RlpA</fullName>
        <ecNumber evidence="4">4.2.2.-</ecNumber>
    </recommendedName>
</protein>
<comment type="subcellular location">
    <subcellularLocation>
        <location evidence="4">Cell membrane</location>
        <topology evidence="4">Lipid-anchor</topology>
    </subcellularLocation>
</comment>
<dbReference type="CDD" id="cd22268">
    <property type="entry name" value="DPBB_RlpA-like"/>
    <property type="match status" value="1"/>
</dbReference>
<dbReference type="GO" id="GO:0042834">
    <property type="term" value="F:peptidoglycan binding"/>
    <property type="evidence" value="ECO:0007669"/>
    <property type="project" value="InterPro"/>
</dbReference>
<keyword evidence="4" id="KW-0564">Palmitate</keyword>
<dbReference type="SUPFAM" id="SSF110997">
    <property type="entry name" value="Sporulation related repeat"/>
    <property type="match status" value="1"/>
</dbReference>
<sequence>MNARLFPCWLTSGALVFLLVFLLAGCGGGTATRSDEDQTFGPPDAVPKVEPKSKHGNMSSYVVMGRRYETKDSSKGYVERGQASWYGNKFHGRRTSSGEVYDMHQMTAAHKTLPLPSYVQVTNLENGRVAVVRVNDRGPFHGGRIIDLSYAAARKLGVVAAGTAKVEVRSIDPRDHGGLVKAPPPARLEHQQRAAGPFEDPVLAADDQLYLQVGAFDQLANAEELRQRLLAHVPEPVNIRPGAEAEVAPYKVRVGPLGSRAEAEAVSQRLASLGLAQGMVIGR</sequence>
<keyword evidence="4 8" id="KW-0449">Lipoprotein</keyword>
<comment type="similarity">
    <text evidence="4 5">Belongs to the RlpA family.</text>
</comment>
<dbReference type="InterPro" id="IPR036908">
    <property type="entry name" value="RlpA-like_sf"/>
</dbReference>
<keyword evidence="4" id="KW-1003">Cell membrane</keyword>
<evidence type="ECO:0000256" key="4">
    <source>
        <dbReference type="HAMAP-Rule" id="MF_02071"/>
    </source>
</evidence>
<reference evidence="9" key="1">
    <citation type="submission" date="2011-06" db="EMBL/GenBank/DDBJ databases">
        <authorList>
            <consortium name="US DOE Joint Genome Institute (JGI-PGF)"/>
            <person name="Lucas S."/>
            <person name="Han J."/>
            <person name="Lapidus A."/>
            <person name="Cheng J.-F."/>
            <person name="Goodwin L."/>
            <person name="Pitluck S."/>
            <person name="Peters L."/>
            <person name="Land M.L."/>
            <person name="Hauser L."/>
            <person name="Vogl K."/>
            <person name="Liu Z."/>
            <person name="Overmann J."/>
            <person name="Frigaard N.-U."/>
            <person name="Bryant D.A."/>
            <person name="Woyke T.J."/>
        </authorList>
    </citation>
    <scope>NUCLEOTIDE SEQUENCE [LARGE SCALE GENOMIC DNA]</scope>
    <source>
        <strain evidence="9">970</strain>
    </source>
</reference>
<evidence type="ECO:0000256" key="1">
    <source>
        <dbReference type="ARBA" id="ARBA00022729"/>
    </source>
</evidence>
<dbReference type="EC" id="4.2.2.-" evidence="4"/>
<name>H8Z6U5_9GAMM</name>